<feature type="compositionally biased region" description="Gly residues" evidence="1">
    <location>
        <begin position="35"/>
        <end position="81"/>
    </location>
</feature>
<protein>
    <recommendedName>
        <fullName evidence="5">Secreted protein</fullName>
    </recommendedName>
</protein>
<reference evidence="3 4" key="1">
    <citation type="submission" date="2021-04" db="EMBL/GenBank/DDBJ databases">
        <title>Genome analysis of Polyangium sp.</title>
        <authorList>
            <person name="Li Y."/>
            <person name="Wang J."/>
        </authorList>
    </citation>
    <scope>NUCLEOTIDE SEQUENCE [LARGE SCALE GENOMIC DNA]</scope>
    <source>
        <strain evidence="3 4">SDU14</strain>
    </source>
</reference>
<evidence type="ECO:0000256" key="1">
    <source>
        <dbReference type="SAM" id="MobiDB-lite"/>
    </source>
</evidence>
<dbReference type="Proteomes" id="UP001151081">
    <property type="component" value="Unassembled WGS sequence"/>
</dbReference>
<name>A0A9X3XEI5_9BACT</name>
<dbReference type="PROSITE" id="PS51257">
    <property type="entry name" value="PROKAR_LIPOPROTEIN"/>
    <property type="match status" value="1"/>
</dbReference>
<dbReference type="AlphaFoldDB" id="A0A9X3XEI5"/>
<accession>A0A9X3XEI5</accession>
<gene>
    <name evidence="3" type="ORF">KEG57_50745</name>
</gene>
<sequence length="213" mass="20570">MRLSSFRSAQFIAANAVLALALLACEGEIKDTNHGSGGGAASGTGSDGAGGSGGMGGSGGEGGSGGVGGGGGGGGSGGGGGGGSGVEYSASNLFTHVPRFIVFKADPTRNVCFRLFVEMGTTSTIAIEATDPWVISYADVTNQASDCATPGGFPPQPMSSAPAVSGGGTLVVEGTFPCSISLHGALTFDAQAPWVPMSEPFDVDALPVEGGCG</sequence>
<evidence type="ECO:0000256" key="2">
    <source>
        <dbReference type="SAM" id="SignalP"/>
    </source>
</evidence>
<dbReference type="RefSeq" id="WP_272428098.1">
    <property type="nucleotide sequence ID" value="NZ_JAGTJJ010000085.1"/>
</dbReference>
<comment type="caution">
    <text evidence="3">The sequence shown here is derived from an EMBL/GenBank/DDBJ whole genome shotgun (WGS) entry which is preliminary data.</text>
</comment>
<organism evidence="3 4">
    <name type="scientific">Polyangium jinanense</name>
    <dbReference type="NCBI Taxonomy" id="2829994"/>
    <lineage>
        <taxon>Bacteria</taxon>
        <taxon>Pseudomonadati</taxon>
        <taxon>Myxococcota</taxon>
        <taxon>Polyangia</taxon>
        <taxon>Polyangiales</taxon>
        <taxon>Polyangiaceae</taxon>
        <taxon>Polyangium</taxon>
    </lineage>
</organism>
<feature type="chain" id="PRO_5040983754" description="Secreted protein" evidence="2">
    <location>
        <begin position="25"/>
        <end position="213"/>
    </location>
</feature>
<proteinExistence type="predicted"/>
<evidence type="ECO:0000313" key="4">
    <source>
        <dbReference type="Proteomes" id="UP001151081"/>
    </source>
</evidence>
<keyword evidence="2" id="KW-0732">Signal</keyword>
<feature type="region of interest" description="Disordered" evidence="1">
    <location>
        <begin position="33"/>
        <end position="81"/>
    </location>
</feature>
<evidence type="ECO:0008006" key="5">
    <source>
        <dbReference type="Google" id="ProtNLM"/>
    </source>
</evidence>
<dbReference type="EMBL" id="JAGTJJ010000085">
    <property type="protein sequence ID" value="MDC3988847.1"/>
    <property type="molecule type" value="Genomic_DNA"/>
</dbReference>
<keyword evidence="4" id="KW-1185">Reference proteome</keyword>
<evidence type="ECO:0000313" key="3">
    <source>
        <dbReference type="EMBL" id="MDC3988847.1"/>
    </source>
</evidence>
<feature type="signal peptide" evidence="2">
    <location>
        <begin position="1"/>
        <end position="24"/>
    </location>
</feature>